<protein>
    <submittedName>
        <fullName evidence="1">Putative conserved plasma membrane protein</fullName>
    </submittedName>
</protein>
<organism evidence="1">
    <name type="scientific">Culex tarsalis</name>
    <name type="common">Encephalitis mosquito</name>
    <dbReference type="NCBI Taxonomy" id="7177"/>
    <lineage>
        <taxon>Eukaryota</taxon>
        <taxon>Metazoa</taxon>
        <taxon>Ecdysozoa</taxon>
        <taxon>Arthropoda</taxon>
        <taxon>Hexapoda</taxon>
        <taxon>Insecta</taxon>
        <taxon>Pterygota</taxon>
        <taxon>Neoptera</taxon>
        <taxon>Endopterygota</taxon>
        <taxon>Diptera</taxon>
        <taxon>Nematocera</taxon>
        <taxon>Culicoidea</taxon>
        <taxon>Culicidae</taxon>
        <taxon>Culicinae</taxon>
        <taxon>Culicini</taxon>
        <taxon>Culex</taxon>
        <taxon>Culex</taxon>
    </lineage>
</organism>
<dbReference type="EMBL" id="GFDL01007678">
    <property type="protein sequence ID" value="JAV27367.1"/>
    <property type="molecule type" value="Transcribed_RNA"/>
</dbReference>
<name>A0A1Q3FIH2_CULTA</name>
<accession>A0A1Q3FIH2</accession>
<reference evidence="1" key="1">
    <citation type="submission" date="2017-01" db="EMBL/GenBank/DDBJ databases">
        <title>A deep insight into the sialotranscriptome of adult male and female Cluex tarsalis mosquitoes.</title>
        <authorList>
            <person name="Ribeiro J.M."/>
            <person name="Moreira F."/>
            <person name="Bernard K.A."/>
            <person name="Calvo E."/>
        </authorList>
    </citation>
    <scope>NUCLEOTIDE SEQUENCE</scope>
    <source>
        <strain evidence="1">Kern County</strain>
        <tissue evidence="1">Salivary glands</tissue>
    </source>
</reference>
<proteinExistence type="predicted"/>
<sequence>MSTLVNMYRAMRGSPAALLGGAMLITTTVVVGYKRLYEPYAARKRREDSEYVAEYIFRAEQHAKGIEVPDGFGEMRQADG</sequence>
<evidence type="ECO:0000313" key="1">
    <source>
        <dbReference type="EMBL" id="JAV27367.1"/>
    </source>
</evidence>
<dbReference type="AlphaFoldDB" id="A0A1Q3FIH2"/>